<name>A0A0F9HF99_9ZZZZ</name>
<sequence length="193" mass="23234">MSDKNRDLAIKILQQDINACVELFEKNNFQVINIIANRYLENCLIFNEYQLCLPGVFIKEMVNDYAIIINSPDKSKRIQSAKVFGERLISKIRDFFKDLNEDNLWNEFYKYNLSIIEFLRDEIDLIYLRNPLFSSQAFNFLLNYVENHEDYLYMIKNKFLEGILSFMVRVIRNHNFNLKELMLYVYIKFLGFL</sequence>
<evidence type="ECO:0000313" key="1">
    <source>
        <dbReference type="EMBL" id="KKM13812.1"/>
    </source>
</evidence>
<feature type="non-terminal residue" evidence="1">
    <location>
        <position position="193"/>
    </location>
</feature>
<protein>
    <submittedName>
        <fullName evidence="1">Uncharacterized protein</fullName>
    </submittedName>
</protein>
<comment type="caution">
    <text evidence="1">The sequence shown here is derived from an EMBL/GenBank/DDBJ whole genome shotgun (WGS) entry which is preliminary data.</text>
</comment>
<proteinExistence type="predicted"/>
<gene>
    <name evidence="1" type="ORF">LCGC14_1712450</name>
</gene>
<organism evidence="1">
    <name type="scientific">marine sediment metagenome</name>
    <dbReference type="NCBI Taxonomy" id="412755"/>
    <lineage>
        <taxon>unclassified sequences</taxon>
        <taxon>metagenomes</taxon>
        <taxon>ecological metagenomes</taxon>
    </lineage>
</organism>
<reference evidence="1" key="1">
    <citation type="journal article" date="2015" name="Nature">
        <title>Complex archaea that bridge the gap between prokaryotes and eukaryotes.</title>
        <authorList>
            <person name="Spang A."/>
            <person name="Saw J.H."/>
            <person name="Jorgensen S.L."/>
            <person name="Zaremba-Niedzwiedzka K."/>
            <person name="Martijn J."/>
            <person name="Lind A.E."/>
            <person name="van Eijk R."/>
            <person name="Schleper C."/>
            <person name="Guy L."/>
            <person name="Ettema T.J."/>
        </authorList>
    </citation>
    <scope>NUCLEOTIDE SEQUENCE</scope>
</reference>
<dbReference type="AlphaFoldDB" id="A0A0F9HF99"/>
<accession>A0A0F9HF99</accession>
<dbReference type="EMBL" id="LAZR01015293">
    <property type="protein sequence ID" value="KKM13812.1"/>
    <property type="molecule type" value="Genomic_DNA"/>
</dbReference>